<dbReference type="PANTHER" id="PTHR35551">
    <property type="match status" value="1"/>
</dbReference>
<dbReference type="PANTHER" id="PTHR35551:SF1">
    <property type="entry name" value="ACCLIMATION OF PHOTOSYNTHESIS TO ENVIRONMENT"/>
    <property type="match status" value="1"/>
</dbReference>
<dbReference type="InterPro" id="IPR021275">
    <property type="entry name" value="DUF2854"/>
</dbReference>
<organism evidence="1 2">
    <name type="scientific">Sphagnum troendelagicum</name>
    <dbReference type="NCBI Taxonomy" id="128251"/>
    <lineage>
        <taxon>Eukaryota</taxon>
        <taxon>Viridiplantae</taxon>
        <taxon>Streptophyta</taxon>
        <taxon>Embryophyta</taxon>
        <taxon>Bryophyta</taxon>
        <taxon>Sphagnophytina</taxon>
        <taxon>Sphagnopsida</taxon>
        <taxon>Sphagnales</taxon>
        <taxon>Sphagnaceae</taxon>
        <taxon>Sphagnum</taxon>
    </lineage>
</organism>
<dbReference type="Proteomes" id="UP001497512">
    <property type="component" value="Chromosome 15"/>
</dbReference>
<evidence type="ECO:0000313" key="1">
    <source>
        <dbReference type="EMBL" id="CAK9205320.1"/>
    </source>
</evidence>
<accession>A0ABP0TUL2</accession>
<dbReference type="EMBL" id="OZ019907">
    <property type="protein sequence ID" value="CAK9205320.1"/>
    <property type="molecule type" value="Genomic_DNA"/>
</dbReference>
<keyword evidence="2" id="KW-1185">Reference proteome</keyword>
<name>A0ABP0TUL2_9BRYO</name>
<dbReference type="Pfam" id="PF11016">
    <property type="entry name" value="DUF2854"/>
    <property type="match status" value="1"/>
</dbReference>
<gene>
    <name evidence="1" type="ORF">CSSPTR1EN2_LOCUS7789</name>
</gene>
<proteinExistence type="predicted"/>
<protein>
    <recommendedName>
        <fullName evidence="3">Thylakoid membrane protein slr0575</fullName>
    </recommendedName>
</protein>
<sequence length="268" mass="29524">MTMAMSFASSQAVLAVSCHKLSLPRRACLRSVRVLPSLRPPGSKARGLTLVRATSQVDTSAVPSSKETVPDTEISITKTSFGTIGLTVGTALLSYGFGAYFTILPGSEWSAIMLTYGFPLAVIGFALKYAELKPVACVTYKDAFLLRESQATDILKQVRSDVTRYRYGDEQHLEEALKRIFRYGQGGGISRRYAPRLQNIREEVRGEGRYTLTLVFEAKNLKLSDFEDRQTKFQSFFGPGVIAEIAAGEKADFYEVRLISSDLATTST</sequence>
<evidence type="ECO:0000313" key="2">
    <source>
        <dbReference type="Proteomes" id="UP001497512"/>
    </source>
</evidence>
<evidence type="ECO:0008006" key="3">
    <source>
        <dbReference type="Google" id="ProtNLM"/>
    </source>
</evidence>
<reference evidence="1" key="1">
    <citation type="submission" date="2024-02" db="EMBL/GenBank/DDBJ databases">
        <authorList>
            <consortium name="ELIXIR-Norway"/>
            <consortium name="Elixir Norway"/>
        </authorList>
    </citation>
    <scope>NUCLEOTIDE SEQUENCE</scope>
</reference>